<accession>A0AAV4T349</accession>
<comment type="caution">
    <text evidence="1">The sequence shown here is derived from an EMBL/GenBank/DDBJ whole genome shotgun (WGS) entry which is preliminary data.</text>
</comment>
<dbReference type="EMBL" id="BPLQ01008752">
    <property type="protein sequence ID" value="GIY39185.1"/>
    <property type="molecule type" value="Genomic_DNA"/>
</dbReference>
<dbReference type="AlphaFoldDB" id="A0AAV4T349"/>
<reference evidence="1 2" key="1">
    <citation type="submission" date="2021-06" db="EMBL/GenBank/DDBJ databases">
        <title>Caerostris darwini draft genome.</title>
        <authorList>
            <person name="Kono N."/>
            <person name="Arakawa K."/>
        </authorList>
    </citation>
    <scope>NUCLEOTIDE SEQUENCE [LARGE SCALE GENOMIC DNA]</scope>
</reference>
<dbReference type="Proteomes" id="UP001054837">
    <property type="component" value="Unassembled WGS sequence"/>
</dbReference>
<keyword evidence="2" id="KW-1185">Reference proteome</keyword>
<sequence>MTPSLLPLEKSLPLLYQQMEKKFVTKSTETVGSKTGAFDISRLLPSTIELLLSTRLLSRHFHHTHSFNFHSYYVIPPNNTLLMFCAATLFPHSSIRNLFSFHLSLRLFHVEHCGRGQTVQNSQALKIANAL</sequence>
<proteinExistence type="predicted"/>
<name>A0AAV4T349_9ARAC</name>
<gene>
    <name evidence="1" type="ORF">CDAR_242451</name>
</gene>
<organism evidence="1 2">
    <name type="scientific">Caerostris darwini</name>
    <dbReference type="NCBI Taxonomy" id="1538125"/>
    <lineage>
        <taxon>Eukaryota</taxon>
        <taxon>Metazoa</taxon>
        <taxon>Ecdysozoa</taxon>
        <taxon>Arthropoda</taxon>
        <taxon>Chelicerata</taxon>
        <taxon>Arachnida</taxon>
        <taxon>Araneae</taxon>
        <taxon>Araneomorphae</taxon>
        <taxon>Entelegynae</taxon>
        <taxon>Araneoidea</taxon>
        <taxon>Araneidae</taxon>
        <taxon>Caerostris</taxon>
    </lineage>
</organism>
<evidence type="ECO:0000313" key="2">
    <source>
        <dbReference type="Proteomes" id="UP001054837"/>
    </source>
</evidence>
<evidence type="ECO:0000313" key="1">
    <source>
        <dbReference type="EMBL" id="GIY39185.1"/>
    </source>
</evidence>
<protein>
    <submittedName>
        <fullName evidence="1">Uncharacterized protein</fullName>
    </submittedName>
</protein>